<dbReference type="GO" id="GO:0003723">
    <property type="term" value="F:RNA binding"/>
    <property type="evidence" value="ECO:0007669"/>
    <property type="project" value="UniProtKB-KW"/>
</dbReference>
<dbReference type="GO" id="GO:0005524">
    <property type="term" value="F:ATP binding"/>
    <property type="evidence" value="ECO:0007669"/>
    <property type="project" value="UniProtKB-KW"/>
</dbReference>
<keyword evidence="7 17" id="KW-0347">Helicase</keyword>
<organism evidence="22 23">
    <name type="scientific">Eptatretus burgeri</name>
    <name type="common">Inshore hagfish</name>
    <dbReference type="NCBI Taxonomy" id="7764"/>
    <lineage>
        <taxon>Eukaryota</taxon>
        <taxon>Metazoa</taxon>
        <taxon>Chordata</taxon>
        <taxon>Craniata</taxon>
        <taxon>Vertebrata</taxon>
        <taxon>Cyclostomata</taxon>
        <taxon>Myxini</taxon>
        <taxon>Myxiniformes</taxon>
        <taxon>Myxinidae</taxon>
        <taxon>Eptatretinae</taxon>
        <taxon>Eptatretus</taxon>
    </lineage>
</organism>
<comment type="catalytic activity">
    <reaction evidence="11">
        <text>ATP + H2O = ADP + phosphate + H(+)</text>
        <dbReference type="Rhea" id="RHEA:13065"/>
        <dbReference type="ChEBI" id="CHEBI:15377"/>
        <dbReference type="ChEBI" id="CHEBI:15378"/>
        <dbReference type="ChEBI" id="CHEBI:30616"/>
        <dbReference type="ChEBI" id="CHEBI:43474"/>
        <dbReference type="ChEBI" id="CHEBI:456216"/>
        <dbReference type="EC" id="3.6.4.13"/>
    </reaction>
</comment>
<dbReference type="GO" id="GO:0003724">
    <property type="term" value="F:RNA helicase activity"/>
    <property type="evidence" value="ECO:0007669"/>
    <property type="project" value="UniProtKB-EC"/>
</dbReference>
<feature type="short sequence motif" description="Q motif" evidence="16">
    <location>
        <begin position="83"/>
        <end position="111"/>
    </location>
</feature>
<dbReference type="PROSITE" id="PS51192">
    <property type="entry name" value="HELICASE_ATP_BIND_1"/>
    <property type="match status" value="1"/>
</dbReference>
<dbReference type="Pfam" id="PF00271">
    <property type="entry name" value="Helicase_C"/>
    <property type="match status" value="1"/>
</dbReference>
<dbReference type="GO" id="GO:0005829">
    <property type="term" value="C:cytosol"/>
    <property type="evidence" value="ECO:0007669"/>
    <property type="project" value="TreeGrafter"/>
</dbReference>
<dbReference type="InterPro" id="IPR033517">
    <property type="entry name" value="DDX54/DBP10_DEAD-box_helicase"/>
</dbReference>
<dbReference type="GO" id="GO:0006396">
    <property type="term" value="P:RNA processing"/>
    <property type="evidence" value="ECO:0007669"/>
    <property type="project" value="UniProtKB-ARBA"/>
</dbReference>
<dbReference type="InterPro" id="IPR014014">
    <property type="entry name" value="RNA_helicase_DEAD_Q_motif"/>
</dbReference>
<evidence type="ECO:0000313" key="23">
    <source>
        <dbReference type="Proteomes" id="UP000694388"/>
    </source>
</evidence>
<keyword evidence="4" id="KW-0597">Phosphoprotein</keyword>
<dbReference type="InterPro" id="IPR000629">
    <property type="entry name" value="RNA-helicase_DEAD-box_CS"/>
</dbReference>
<dbReference type="SUPFAM" id="SSF52540">
    <property type="entry name" value="P-loop containing nucleoside triphosphate hydrolases"/>
    <property type="match status" value="1"/>
</dbReference>
<feature type="region of interest" description="Disordered" evidence="18">
    <location>
        <begin position="1"/>
        <end position="44"/>
    </location>
</feature>
<dbReference type="SMART" id="SM00490">
    <property type="entry name" value="HELICc"/>
    <property type="match status" value="1"/>
</dbReference>
<dbReference type="GeneTree" id="ENSGT00550000075100"/>
<evidence type="ECO:0000256" key="4">
    <source>
        <dbReference type="ARBA" id="ARBA00022553"/>
    </source>
</evidence>
<dbReference type="InterPro" id="IPR011545">
    <property type="entry name" value="DEAD/DEAH_box_helicase_dom"/>
</dbReference>
<dbReference type="Pfam" id="PF00270">
    <property type="entry name" value="DEAD"/>
    <property type="match status" value="1"/>
</dbReference>
<feature type="domain" description="Helicase ATP-binding" evidence="19">
    <location>
        <begin position="114"/>
        <end position="286"/>
    </location>
</feature>
<dbReference type="GO" id="GO:0016787">
    <property type="term" value="F:hydrolase activity"/>
    <property type="evidence" value="ECO:0007669"/>
    <property type="project" value="UniProtKB-KW"/>
</dbReference>
<dbReference type="Gene3D" id="3.40.50.300">
    <property type="entry name" value="P-loop containing nucleotide triphosphate hydrolases"/>
    <property type="match status" value="2"/>
</dbReference>
<comment type="subcellular location">
    <subcellularLocation>
        <location evidence="1">Nucleus</location>
        <location evidence="1">Nucleolus</location>
    </subcellularLocation>
</comment>
<evidence type="ECO:0000256" key="12">
    <source>
        <dbReference type="ARBA" id="ARBA00055126"/>
    </source>
</evidence>
<dbReference type="PANTHER" id="PTHR47959">
    <property type="entry name" value="ATP-DEPENDENT RNA HELICASE RHLE-RELATED"/>
    <property type="match status" value="1"/>
</dbReference>
<dbReference type="FunFam" id="3.40.50.300:FF:000784">
    <property type="entry name" value="ATP-dependent RNA helicase DDX54"/>
    <property type="match status" value="1"/>
</dbReference>
<comment type="subunit">
    <text evidence="13">Interacts in a hormone-dependent manner with nuclear receptors.</text>
</comment>
<dbReference type="Proteomes" id="UP000694388">
    <property type="component" value="Unplaced"/>
</dbReference>
<feature type="compositionally biased region" description="Basic and acidic residues" evidence="18">
    <location>
        <begin position="32"/>
        <end position="44"/>
    </location>
</feature>
<dbReference type="OMA" id="QCHRESP"/>
<evidence type="ECO:0000256" key="8">
    <source>
        <dbReference type="ARBA" id="ARBA00022840"/>
    </source>
</evidence>
<evidence type="ECO:0000259" key="21">
    <source>
        <dbReference type="PROSITE" id="PS51195"/>
    </source>
</evidence>
<reference evidence="22" key="2">
    <citation type="submission" date="2025-09" db="UniProtKB">
        <authorList>
            <consortium name="Ensembl"/>
        </authorList>
    </citation>
    <scope>IDENTIFICATION</scope>
</reference>
<evidence type="ECO:0000256" key="16">
    <source>
        <dbReference type="PROSITE-ProRule" id="PRU00552"/>
    </source>
</evidence>
<evidence type="ECO:0000256" key="14">
    <source>
        <dbReference type="ARBA" id="ARBA00068312"/>
    </source>
</evidence>
<evidence type="ECO:0000256" key="17">
    <source>
        <dbReference type="RuleBase" id="RU000492"/>
    </source>
</evidence>
<dbReference type="CDD" id="cd17959">
    <property type="entry name" value="DEADc_DDX54"/>
    <property type="match status" value="1"/>
</dbReference>
<evidence type="ECO:0000256" key="15">
    <source>
        <dbReference type="ARBA" id="ARBA00075544"/>
    </source>
</evidence>
<evidence type="ECO:0000256" key="13">
    <source>
        <dbReference type="ARBA" id="ARBA00064259"/>
    </source>
</evidence>
<feature type="compositionally biased region" description="Basic residues" evidence="18">
    <location>
        <begin position="1"/>
        <end position="17"/>
    </location>
</feature>
<dbReference type="InterPro" id="IPR027417">
    <property type="entry name" value="P-loop_NTPase"/>
</dbReference>
<dbReference type="AlphaFoldDB" id="A0A8C4QEB3"/>
<evidence type="ECO:0000256" key="1">
    <source>
        <dbReference type="ARBA" id="ARBA00004604"/>
    </source>
</evidence>
<evidence type="ECO:0000256" key="10">
    <source>
        <dbReference type="ARBA" id="ARBA00023242"/>
    </source>
</evidence>
<evidence type="ECO:0000256" key="5">
    <source>
        <dbReference type="ARBA" id="ARBA00022741"/>
    </source>
</evidence>
<dbReference type="PROSITE" id="PS00039">
    <property type="entry name" value="DEAD_ATP_HELICASE"/>
    <property type="match status" value="1"/>
</dbReference>
<evidence type="ECO:0000256" key="11">
    <source>
        <dbReference type="ARBA" id="ARBA00047984"/>
    </source>
</evidence>
<dbReference type="PROSITE" id="PS51194">
    <property type="entry name" value="HELICASE_CTER"/>
    <property type="match status" value="1"/>
</dbReference>
<feature type="domain" description="Helicase C-terminal" evidence="20">
    <location>
        <begin position="313"/>
        <end position="460"/>
    </location>
</feature>
<dbReference type="SMART" id="SM00487">
    <property type="entry name" value="DEXDc"/>
    <property type="match status" value="1"/>
</dbReference>
<evidence type="ECO:0000256" key="7">
    <source>
        <dbReference type="ARBA" id="ARBA00022806"/>
    </source>
</evidence>
<feature type="region of interest" description="Disordered" evidence="18">
    <location>
        <begin position="65"/>
        <end position="84"/>
    </location>
</feature>
<evidence type="ECO:0000256" key="2">
    <source>
        <dbReference type="ARBA" id="ARBA00010379"/>
    </source>
</evidence>
<accession>A0A8C4QEB3</accession>
<dbReference type="InterPro" id="IPR014001">
    <property type="entry name" value="Helicase_ATP-bd"/>
</dbReference>
<name>A0A8C4QEB3_EPTBU</name>
<evidence type="ECO:0000259" key="20">
    <source>
        <dbReference type="PROSITE" id="PS51194"/>
    </source>
</evidence>
<keyword evidence="8 17" id="KW-0067">ATP-binding</keyword>
<dbReference type="CDD" id="cd18787">
    <property type="entry name" value="SF2_C_DEAD"/>
    <property type="match status" value="1"/>
</dbReference>
<keyword evidence="6 17" id="KW-0378">Hydrolase</keyword>
<evidence type="ECO:0000256" key="18">
    <source>
        <dbReference type="SAM" id="MobiDB-lite"/>
    </source>
</evidence>
<keyword evidence="5 17" id="KW-0547">Nucleotide-binding</keyword>
<dbReference type="InterPro" id="IPR001650">
    <property type="entry name" value="Helicase_C-like"/>
</dbReference>
<proteinExistence type="inferred from homology"/>
<evidence type="ECO:0000256" key="9">
    <source>
        <dbReference type="ARBA" id="ARBA00022884"/>
    </source>
</evidence>
<comment type="similarity">
    <text evidence="2">Belongs to the DEAD box helicase family. DDX54/DBP10 subfamily.</text>
</comment>
<keyword evidence="23" id="KW-1185">Reference proteome</keyword>
<dbReference type="PANTHER" id="PTHR47959:SF8">
    <property type="entry name" value="RNA HELICASE"/>
    <property type="match status" value="1"/>
</dbReference>
<evidence type="ECO:0000256" key="6">
    <source>
        <dbReference type="ARBA" id="ARBA00022801"/>
    </source>
</evidence>
<feature type="compositionally biased region" description="Basic and acidic residues" evidence="18">
    <location>
        <begin position="66"/>
        <end position="75"/>
    </location>
</feature>
<dbReference type="PROSITE" id="PS51195">
    <property type="entry name" value="Q_MOTIF"/>
    <property type="match status" value="1"/>
</dbReference>
<protein>
    <recommendedName>
        <fullName evidence="14">ATP-dependent RNA helicase DDX54</fullName>
        <ecNumber evidence="3">3.6.4.13</ecNumber>
    </recommendedName>
    <alternativeName>
        <fullName evidence="15">DEAD box protein 54</fullName>
    </alternativeName>
</protein>
<sequence length="702" mass="79211">MLRQKRFGKKLKGRPRKQRSDSESDGEPVGQLEKDWEQAGREDDAIQTGLARTLTFPKADAPDAEINTRKLVQEHNRKKKKSGGFQSMGLSYPVFKAVMLRGYKIPTPIQRKCIPVIMDGRDVVAMARTGSGKTAAFLIPMLEGLHNHSAKAGARALILSPTRELALQTMRFTKELGRFTTLKIALILGGDSMEDQFMVLHENPDIIIGTPGRLLHVMVEMNLRLHSVQYVVFDEADRLFEMGFAEQLQEIIRRMPDCRQTLLFSATLPKILVDFAHAGLNDPVLIRLDVDSKLSEHLRLFFLHCRADDKAAVLLWLLRVVVRPHEQTVIFTATKHHVEYLRELVERAGIPCSYIYSTLDQTARKINIGKFQHGKTKLLIVTDVAARGIDIPLLDNVINFHFPGKAKLFIHRVGRVARAGRSGVAYSLVTKDEMPYLLDLHLFLGRPLCLAVNKSCEESGDGLLGRVPQAVVDGEESFVRAYHEAAAELYDLRRVAANAYCHYERSRPAPSSESIKRAKALDILTVDMHPIFGCQMDENEVNHLKIMDNIKNYKTKTTIFEICTTKKSLPGEVMRATRAKFGGFVAKHQAVKQERLAMAKQSDRGSSDVNTKRNLEPMAEENIVTTFSEIIGKRRKKSSQESRTITKAEVKHEEDFYIPYRPKDFDSERGLGLREASTFQQQASTIMLDLMGDNTGDMHKPP</sequence>
<dbReference type="Ensembl" id="ENSEBUT00000014671.1">
    <property type="protein sequence ID" value="ENSEBUP00000014095.1"/>
    <property type="gene ID" value="ENSEBUG00000008886.1"/>
</dbReference>
<dbReference type="FunFam" id="3.40.50.300:FF:000865">
    <property type="entry name" value="ATP-dependent RNA helicase DDX54"/>
    <property type="match status" value="1"/>
</dbReference>
<evidence type="ECO:0000313" key="22">
    <source>
        <dbReference type="Ensembl" id="ENSEBUP00000014095.1"/>
    </source>
</evidence>
<reference evidence="22" key="1">
    <citation type="submission" date="2025-08" db="UniProtKB">
        <authorList>
            <consortium name="Ensembl"/>
        </authorList>
    </citation>
    <scope>IDENTIFICATION</scope>
</reference>
<comment type="function">
    <text evidence="12">Has RNA-dependent ATPase activity. Represses the transcriptional activity of nuclear receptors.</text>
</comment>
<evidence type="ECO:0000259" key="19">
    <source>
        <dbReference type="PROSITE" id="PS51192"/>
    </source>
</evidence>
<feature type="domain" description="DEAD-box RNA helicase Q" evidence="21">
    <location>
        <begin position="83"/>
        <end position="111"/>
    </location>
</feature>
<dbReference type="EC" id="3.6.4.13" evidence="3"/>
<keyword evidence="10" id="KW-0539">Nucleus</keyword>
<dbReference type="InterPro" id="IPR050079">
    <property type="entry name" value="DEAD_box_RNA_helicase"/>
</dbReference>
<evidence type="ECO:0000256" key="3">
    <source>
        <dbReference type="ARBA" id="ARBA00012552"/>
    </source>
</evidence>
<keyword evidence="9" id="KW-0694">RNA-binding</keyword>
<dbReference type="GO" id="GO:0005730">
    <property type="term" value="C:nucleolus"/>
    <property type="evidence" value="ECO:0007669"/>
    <property type="project" value="UniProtKB-SubCell"/>
</dbReference>